<dbReference type="SUPFAM" id="SSF53850">
    <property type="entry name" value="Periplasmic binding protein-like II"/>
    <property type="match status" value="1"/>
</dbReference>
<dbReference type="PANTHER" id="PTHR30537">
    <property type="entry name" value="HTH-TYPE TRANSCRIPTIONAL REGULATOR"/>
    <property type="match status" value="1"/>
</dbReference>
<dbReference type="InterPro" id="IPR036388">
    <property type="entry name" value="WH-like_DNA-bd_sf"/>
</dbReference>
<accession>A0A7W9TV12</accession>
<dbReference type="RefSeq" id="WP_183723614.1">
    <property type="nucleotide sequence ID" value="NZ_JACHBW010000004.1"/>
</dbReference>
<dbReference type="InterPro" id="IPR005119">
    <property type="entry name" value="LysR_subst-bd"/>
</dbReference>
<protein>
    <submittedName>
        <fullName evidence="6">DNA-binding transcriptional LysR family regulator</fullName>
    </submittedName>
</protein>
<dbReference type="InterPro" id="IPR058163">
    <property type="entry name" value="LysR-type_TF_proteobact-type"/>
</dbReference>
<name>A0A7W9TV12_9BURK</name>
<proteinExistence type="inferred from homology"/>
<keyword evidence="7" id="KW-1185">Reference proteome</keyword>
<dbReference type="Proteomes" id="UP000571554">
    <property type="component" value="Unassembled WGS sequence"/>
</dbReference>
<evidence type="ECO:0000259" key="5">
    <source>
        <dbReference type="PROSITE" id="PS50931"/>
    </source>
</evidence>
<evidence type="ECO:0000313" key="7">
    <source>
        <dbReference type="Proteomes" id="UP000571554"/>
    </source>
</evidence>
<dbReference type="Gene3D" id="3.40.190.290">
    <property type="match status" value="1"/>
</dbReference>
<keyword evidence="4" id="KW-0804">Transcription</keyword>
<dbReference type="EMBL" id="JACHBW010000004">
    <property type="protein sequence ID" value="MBB6101956.1"/>
    <property type="molecule type" value="Genomic_DNA"/>
</dbReference>
<dbReference type="PROSITE" id="PS50931">
    <property type="entry name" value="HTH_LYSR"/>
    <property type="match status" value="1"/>
</dbReference>
<comment type="caution">
    <text evidence="6">The sequence shown here is derived from an EMBL/GenBank/DDBJ whole genome shotgun (WGS) entry which is preliminary data.</text>
</comment>
<dbReference type="Pfam" id="PF00126">
    <property type="entry name" value="HTH_1"/>
    <property type="match status" value="1"/>
</dbReference>
<evidence type="ECO:0000256" key="1">
    <source>
        <dbReference type="ARBA" id="ARBA00009437"/>
    </source>
</evidence>
<feature type="domain" description="HTH lysR-type" evidence="5">
    <location>
        <begin position="1"/>
        <end position="58"/>
    </location>
</feature>
<dbReference type="PANTHER" id="PTHR30537:SF3">
    <property type="entry name" value="TRANSCRIPTIONAL REGULATORY PROTEIN"/>
    <property type="match status" value="1"/>
</dbReference>
<sequence>MNWDDARVFLAVHRSGTLREAAARLEVDQATVGRRLTALEKALGAKLFLKTSTGFVATPIGEQSIEAAEAMEHAASEFERRAQGADDRLEGEVRVTTTDSLALDFVVPALRRLRVQHPAIRVVLSTSIQVLNLARRDADLAIRTVRPENPDLVCRKLAEWEVGLFASREYLAARGEPERGKAFEGHDLVMYQSSITRNQDSSICGEPTTKGRVVAEVSSSLMLATVVRAGIGIGELPVYMARTDDALVRVWPDRSRARPYQVWLVLHGDLNRAARVRAAIDAIDESFERLC</sequence>
<dbReference type="GO" id="GO:0003700">
    <property type="term" value="F:DNA-binding transcription factor activity"/>
    <property type="evidence" value="ECO:0007669"/>
    <property type="project" value="InterPro"/>
</dbReference>
<reference evidence="6 7" key="1">
    <citation type="submission" date="2020-08" db="EMBL/GenBank/DDBJ databases">
        <title>Above-ground endophytic microbial communities from plants in different locations in the United States.</title>
        <authorList>
            <person name="Frank C."/>
        </authorList>
    </citation>
    <scope>NUCLEOTIDE SEQUENCE [LARGE SCALE GENOMIC DNA]</scope>
    <source>
        <strain evidence="6 7">WP4_2_2</strain>
    </source>
</reference>
<keyword evidence="2" id="KW-0805">Transcription regulation</keyword>
<dbReference type="Gene3D" id="1.10.10.10">
    <property type="entry name" value="Winged helix-like DNA-binding domain superfamily/Winged helix DNA-binding domain"/>
    <property type="match status" value="1"/>
</dbReference>
<dbReference type="SUPFAM" id="SSF46785">
    <property type="entry name" value="Winged helix' DNA-binding domain"/>
    <property type="match status" value="1"/>
</dbReference>
<dbReference type="InterPro" id="IPR000847">
    <property type="entry name" value="LysR_HTH_N"/>
</dbReference>
<gene>
    <name evidence="6" type="ORF">F4827_001804</name>
</gene>
<evidence type="ECO:0000256" key="3">
    <source>
        <dbReference type="ARBA" id="ARBA00023125"/>
    </source>
</evidence>
<dbReference type="GO" id="GO:0006351">
    <property type="term" value="P:DNA-templated transcription"/>
    <property type="evidence" value="ECO:0007669"/>
    <property type="project" value="TreeGrafter"/>
</dbReference>
<keyword evidence="3 6" id="KW-0238">DNA-binding</keyword>
<evidence type="ECO:0000256" key="2">
    <source>
        <dbReference type="ARBA" id="ARBA00023015"/>
    </source>
</evidence>
<dbReference type="AlphaFoldDB" id="A0A7W9TV12"/>
<evidence type="ECO:0000313" key="6">
    <source>
        <dbReference type="EMBL" id="MBB6101956.1"/>
    </source>
</evidence>
<dbReference type="GO" id="GO:0043565">
    <property type="term" value="F:sequence-specific DNA binding"/>
    <property type="evidence" value="ECO:0007669"/>
    <property type="project" value="TreeGrafter"/>
</dbReference>
<comment type="similarity">
    <text evidence="1">Belongs to the LysR transcriptional regulatory family.</text>
</comment>
<dbReference type="Pfam" id="PF03466">
    <property type="entry name" value="LysR_substrate"/>
    <property type="match status" value="1"/>
</dbReference>
<organism evidence="6 7">
    <name type="scientific">Paraburkholderia bannensis</name>
    <dbReference type="NCBI Taxonomy" id="765414"/>
    <lineage>
        <taxon>Bacteria</taxon>
        <taxon>Pseudomonadati</taxon>
        <taxon>Pseudomonadota</taxon>
        <taxon>Betaproteobacteria</taxon>
        <taxon>Burkholderiales</taxon>
        <taxon>Burkholderiaceae</taxon>
        <taxon>Paraburkholderia</taxon>
    </lineage>
</organism>
<dbReference type="InterPro" id="IPR036390">
    <property type="entry name" value="WH_DNA-bd_sf"/>
</dbReference>
<evidence type="ECO:0000256" key="4">
    <source>
        <dbReference type="ARBA" id="ARBA00023163"/>
    </source>
</evidence>